<dbReference type="RefSeq" id="WP_344446853.1">
    <property type="nucleotide sequence ID" value="NZ_BAAALF010000309.1"/>
</dbReference>
<evidence type="ECO:0000313" key="2">
    <source>
        <dbReference type="EMBL" id="GAA1069100.1"/>
    </source>
</evidence>
<dbReference type="PANTHER" id="PTHR36124">
    <property type="match status" value="1"/>
</dbReference>
<accession>A0ABN1T8T3</accession>
<feature type="domain" description="ER-bound oxygenase mpaB/mpaB'/Rubber oxygenase catalytic" evidence="1">
    <location>
        <begin position="36"/>
        <end position="230"/>
    </location>
</feature>
<dbReference type="PANTHER" id="PTHR36124:SF1">
    <property type="entry name" value="ER-BOUND OXYGENASE MPAB_MPAB'_RUBBER OXYGENASE CATALYTIC DOMAIN-CONTAINING PROTEIN"/>
    <property type="match status" value="1"/>
</dbReference>
<proteinExistence type="predicted"/>
<name>A0ABN1T8T3_9ACTN</name>
<organism evidence="2 3">
    <name type="scientific">Kitasatospora nipponensis</name>
    <dbReference type="NCBI Taxonomy" id="258049"/>
    <lineage>
        <taxon>Bacteria</taxon>
        <taxon>Bacillati</taxon>
        <taxon>Actinomycetota</taxon>
        <taxon>Actinomycetes</taxon>
        <taxon>Kitasatosporales</taxon>
        <taxon>Streptomycetaceae</taxon>
        <taxon>Kitasatospora</taxon>
    </lineage>
</organism>
<dbReference type="Proteomes" id="UP001500037">
    <property type="component" value="Unassembled WGS sequence"/>
</dbReference>
<keyword evidence="3" id="KW-1185">Reference proteome</keyword>
<dbReference type="EMBL" id="BAAALF010000309">
    <property type="protein sequence ID" value="GAA1069100.1"/>
    <property type="molecule type" value="Genomic_DNA"/>
</dbReference>
<dbReference type="InterPro" id="IPR018713">
    <property type="entry name" value="MPAB/Lcp_cat_dom"/>
</dbReference>
<dbReference type="InterPro" id="IPR046366">
    <property type="entry name" value="MPAB"/>
</dbReference>
<evidence type="ECO:0000259" key="1">
    <source>
        <dbReference type="Pfam" id="PF09995"/>
    </source>
</evidence>
<comment type="caution">
    <text evidence="2">The sequence shown here is derived from an EMBL/GenBank/DDBJ whole genome shotgun (WGS) entry which is preliminary data.</text>
</comment>
<gene>
    <name evidence="2" type="ORF">GCM10009665_76010</name>
</gene>
<reference evidence="2 3" key="1">
    <citation type="journal article" date="2019" name="Int. J. Syst. Evol. Microbiol.">
        <title>The Global Catalogue of Microorganisms (GCM) 10K type strain sequencing project: providing services to taxonomists for standard genome sequencing and annotation.</title>
        <authorList>
            <consortium name="The Broad Institute Genomics Platform"/>
            <consortium name="The Broad Institute Genome Sequencing Center for Infectious Disease"/>
            <person name="Wu L."/>
            <person name="Ma J."/>
        </authorList>
    </citation>
    <scope>NUCLEOTIDE SEQUENCE [LARGE SCALE GENOMIC DNA]</scope>
    <source>
        <strain evidence="2 3">JCM 13004</strain>
    </source>
</reference>
<sequence>MSRAPAAASPYARLVLDTMPQACRIGLALGFVRTFGVPEVATVLHGTGRLSAVPGERAKATGVAMFALIGHGPGSAAGRRVVEELRRLHDRPDITPELMHYVLACFTLCPLRLIDGYGPRPVSGAERAAAFAFHRELADALGLPPVPQPDLPALGSWMRDFEERRFAPSAAAHALWRSTGPVLAARLPAAPTPLAGVLAAALLDDPLRAALGVRHPPAPVRALAAGALRRGLRTT</sequence>
<dbReference type="Pfam" id="PF09995">
    <property type="entry name" value="MPAB_Lcp_cat"/>
    <property type="match status" value="1"/>
</dbReference>
<evidence type="ECO:0000313" key="3">
    <source>
        <dbReference type="Proteomes" id="UP001500037"/>
    </source>
</evidence>
<protein>
    <recommendedName>
        <fullName evidence="1">ER-bound oxygenase mpaB/mpaB'/Rubber oxygenase catalytic domain-containing protein</fullName>
    </recommendedName>
</protein>